<proteinExistence type="predicted"/>
<evidence type="ECO:0000313" key="1">
    <source>
        <dbReference type="EMBL" id="EFJ35234.1"/>
    </source>
</evidence>
<dbReference type="Proteomes" id="UP000001514">
    <property type="component" value="Unassembled WGS sequence"/>
</dbReference>
<dbReference type="STRING" id="88036.D8QWG9"/>
<accession>D8QWG9</accession>
<dbReference type="Gramene" id="EFJ35234">
    <property type="protein sequence ID" value="EFJ35234"/>
    <property type="gene ID" value="SELMODRAFT_79895"/>
</dbReference>
<dbReference type="KEGG" id="smo:SELMODRAFT_79895"/>
<feature type="non-terminal residue" evidence="1">
    <location>
        <position position="1"/>
    </location>
</feature>
<protein>
    <recommendedName>
        <fullName evidence="3">DDE Tnp4 domain-containing protein</fullName>
    </recommendedName>
</protein>
<sequence length="131" mass="15009">LASSDSFANLAEHFCVSSSTVWKYCQKFSNTTFQHLGQFLVWLVDLSIVKTGFENLRGFSNYCGAIDCMHLEVELPRNAFANDYYNKEKDDLIVMQEIMDSEAKFLDIQVRDLKSCNDITILRKSSIKCNS</sequence>
<reference evidence="1 2" key="1">
    <citation type="journal article" date="2011" name="Science">
        <title>The Selaginella genome identifies genetic changes associated with the evolution of vascular plants.</title>
        <authorList>
            <person name="Banks J.A."/>
            <person name="Nishiyama T."/>
            <person name="Hasebe M."/>
            <person name="Bowman J.L."/>
            <person name="Gribskov M."/>
            <person name="dePamphilis C."/>
            <person name="Albert V.A."/>
            <person name="Aono N."/>
            <person name="Aoyama T."/>
            <person name="Ambrose B.A."/>
            <person name="Ashton N.W."/>
            <person name="Axtell M.J."/>
            <person name="Barker E."/>
            <person name="Barker M.S."/>
            <person name="Bennetzen J.L."/>
            <person name="Bonawitz N.D."/>
            <person name="Chapple C."/>
            <person name="Cheng C."/>
            <person name="Correa L.G."/>
            <person name="Dacre M."/>
            <person name="DeBarry J."/>
            <person name="Dreyer I."/>
            <person name="Elias M."/>
            <person name="Engstrom E.M."/>
            <person name="Estelle M."/>
            <person name="Feng L."/>
            <person name="Finet C."/>
            <person name="Floyd S.K."/>
            <person name="Frommer W.B."/>
            <person name="Fujita T."/>
            <person name="Gramzow L."/>
            <person name="Gutensohn M."/>
            <person name="Harholt J."/>
            <person name="Hattori M."/>
            <person name="Heyl A."/>
            <person name="Hirai T."/>
            <person name="Hiwatashi Y."/>
            <person name="Ishikawa M."/>
            <person name="Iwata M."/>
            <person name="Karol K.G."/>
            <person name="Koehler B."/>
            <person name="Kolukisaoglu U."/>
            <person name="Kubo M."/>
            <person name="Kurata T."/>
            <person name="Lalonde S."/>
            <person name="Li K."/>
            <person name="Li Y."/>
            <person name="Litt A."/>
            <person name="Lyons E."/>
            <person name="Manning G."/>
            <person name="Maruyama T."/>
            <person name="Michael T.P."/>
            <person name="Mikami K."/>
            <person name="Miyazaki S."/>
            <person name="Morinaga S."/>
            <person name="Murata T."/>
            <person name="Mueller-Roeber B."/>
            <person name="Nelson D.R."/>
            <person name="Obara M."/>
            <person name="Oguri Y."/>
            <person name="Olmstead R.G."/>
            <person name="Onodera N."/>
            <person name="Petersen B.L."/>
            <person name="Pils B."/>
            <person name="Prigge M."/>
            <person name="Rensing S.A."/>
            <person name="Riano-Pachon D.M."/>
            <person name="Roberts A.W."/>
            <person name="Sato Y."/>
            <person name="Scheller H.V."/>
            <person name="Schulz B."/>
            <person name="Schulz C."/>
            <person name="Shakirov E.V."/>
            <person name="Shibagaki N."/>
            <person name="Shinohara N."/>
            <person name="Shippen D.E."/>
            <person name="Soerensen I."/>
            <person name="Sotooka R."/>
            <person name="Sugimoto N."/>
            <person name="Sugita M."/>
            <person name="Sumikawa N."/>
            <person name="Tanurdzic M."/>
            <person name="Theissen G."/>
            <person name="Ulvskov P."/>
            <person name="Wakazuki S."/>
            <person name="Weng J.K."/>
            <person name="Willats W.W."/>
            <person name="Wipf D."/>
            <person name="Wolf P.G."/>
            <person name="Yang L."/>
            <person name="Zimmer A.D."/>
            <person name="Zhu Q."/>
            <person name="Mitros T."/>
            <person name="Hellsten U."/>
            <person name="Loque D."/>
            <person name="Otillar R."/>
            <person name="Salamov A."/>
            <person name="Schmutz J."/>
            <person name="Shapiro H."/>
            <person name="Lindquist E."/>
            <person name="Lucas S."/>
            <person name="Rokhsar D."/>
            <person name="Grigoriev I.V."/>
        </authorList>
    </citation>
    <scope>NUCLEOTIDE SEQUENCE [LARGE SCALE GENOMIC DNA]</scope>
</reference>
<dbReference type="HOGENOM" id="CLU_1933012_0_0_1"/>
<name>D8QWG9_SELML</name>
<dbReference type="eggNOG" id="KOG4585">
    <property type="taxonomic scope" value="Eukaryota"/>
</dbReference>
<dbReference type="InterPro" id="IPR006912">
    <property type="entry name" value="Harbinger_derived_prot"/>
</dbReference>
<dbReference type="InParanoid" id="D8QWG9"/>
<dbReference type="Pfam" id="PF04827">
    <property type="entry name" value="Plant_tran"/>
    <property type="match status" value="1"/>
</dbReference>
<organism evidence="2">
    <name type="scientific">Selaginella moellendorffii</name>
    <name type="common">Spikemoss</name>
    <dbReference type="NCBI Taxonomy" id="88036"/>
    <lineage>
        <taxon>Eukaryota</taxon>
        <taxon>Viridiplantae</taxon>
        <taxon>Streptophyta</taxon>
        <taxon>Embryophyta</taxon>
        <taxon>Tracheophyta</taxon>
        <taxon>Lycopodiopsida</taxon>
        <taxon>Selaginellales</taxon>
        <taxon>Selaginellaceae</taxon>
        <taxon>Selaginella</taxon>
    </lineage>
</organism>
<evidence type="ECO:0000313" key="2">
    <source>
        <dbReference type="Proteomes" id="UP000001514"/>
    </source>
</evidence>
<gene>
    <name evidence="1" type="ORF">SELMODRAFT_79895</name>
</gene>
<evidence type="ECO:0008006" key="3">
    <source>
        <dbReference type="Google" id="ProtNLM"/>
    </source>
</evidence>
<dbReference type="EMBL" id="GL377568">
    <property type="protein sequence ID" value="EFJ35234.1"/>
    <property type="molecule type" value="Genomic_DNA"/>
</dbReference>
<dbReference type="AlphaFoldDB" id="D8QWG9"/>
<keyword evidence="2" id="KW-1185">Reference proteome</keyword>